<dbReference type="GO" id="GO:0015293">
    <property type="term" value="F:symporter activity"/>
    <property type="evidence" value="ECO:0007669"/>
    <property type="project" value="InterPro"/>
</dbReference>
<dbReference type="CDD" id="cd17332">
    <property type="entry name" value="MFS_MelB_like"/>
    <property type="match status" value="1"/>
</dbReference>
<keyword evidence="1" id="KW-1133">Transmembrane helix</keyword>
<proteinExistence type="predicted"/>
<dbReference type="AlphaFoldDB" id="G5IA74"/>
<dbReference type="EMBL" id="ADLN01000001">
    <property type="protein sequence ID" value="EHI61963.1"/>
    <property type="molecule type" value="Genomic_DNA"/>
</dbReference>
<gene>
    <name evidence="2" type="ORF">HMPREF9473_00414</name>
</gene>
<dbReference type="PANTHER" id="PTHR11328:SF24">
    <property type="entry name" value="MAJOR FACILITATOR SUPERFAMILY (MFS) PROFILE DOMAIN-CONTAINING PROTEIN"/>
    <property type="match status" value="1"/>
</dbReference>
<keyword evidence="1" id="KW-0472">Membrane</keyword>
<feature type="transmembrane region" description="Helical" evidence="1">
    <location>
        <begin position="311"/>
        <end position="328"/>
    </location>
</feature>
<dbReference type="GO" id="GO:0008643">
    <property type="term" value="P:carbohydrate transport"/>
    <property type="evidence" value="ECO:0007669"/>
    <property type="project" value="InterPro"/>
</dbReference>
<dbReference type="NCBIfam" id="TIGR00792">
    <property type="entry name" value="gph"/>
    <property type="match status" value="1"/>
</dbReference>
<dbReference type="Gene3D" id="1.20.1250.20">
    <property type="entry name" value="MFS general substrate transporter like domains"/>
    <property type="match status" value="2"/>
</dbReference>
<dbReference type="PANTHER" id="PTHR11328">
    <property type="entry name" value="MAJOR FACILITATOR SUPERFAMILY DOMAIN-CONTAINING PROTEIN"/>
    <property type="match status" value="1"/>
</dbReference>
<dbReference type="OrthoDB" id="9764596at2"/>
<dbReference type="HOGENOM" id="CLU_027408_0_2_9"/>
<dbReference type="InterPro" id="IPR039672">
    <property type="entry name" value="MFS_2"/>
</dbReference>
<reference evidence="2 3" key="1">
    <citation type="submission" date="2011-08" db="EMBL/GenBank/DDBJ databases">
        <title>The Genome Sequence of Clostridium hathewayi WAL-18680.</title>
        <authorList>
            <consortium name="The Broad Institute Genome Sequencing Platform"/>
            <person name="Earl A."/>
            <person name="Ward D."/>
            <person name="Feldgarden M."/>
            <person name="Gevers D."/>
            <person name="Finegold S.M."/>
            <person name="Summanen P.H."/>
            <person name="Molitoris D.R."/>
            <person name="Song M."/>
            <person name="Daigneault M."/>
            <person name="Allen-Vercoe E."/>
            <person name="Young S.K."/>
            <person name="Zeng Q."/>
            <person name="Gargeya S."/>
            <person name="Fitzgerald M."/>
            <person name="Haas B."/>
            <person name="Abouelleil A."/>
            <person name="Alvarado L."/>
            <person name="Arachchi H.M."/>
            <person name="Berlin A."/>
            <person name="Brown A."/>
            <person name="Chapman S.B."/>
            <person name="Chen Z."/>
            <person name="Dunbar C."/>
            <person name="Freedman E."/>
            <person name="Gearin G."/>
            <person name="Gellesch M."/>
            <person name="Goldberg J."/>
            <person name="Griggs A."/>
            <person name="Gujja S."/>
            <person name="Heiman D."/>
            <person name="Howarth C."/>
            <person name="Larson L."/>
            <person name="Lui A."/>
            <person name="MacDonald P.J.P."/>
            <person name="Montmayeur A."/>
            <person name="Murphy C."/>
            <person name="Neiman D."/>
            <person name="Pearson M."/>
            <person name="Priest M."/>
            <person name="Roberts A."/>
            <person name="Saif S."/>
            <person name="Shea T."/>
            <person name="Shenoy N."/>
            <person name="Sisk P."/>
            <person name="Stolte C."/>
            <person name="Sykes S."/>
            <person name="Wortman J."/>
            <person name="Nusbaum C."/>
            <person name="Birren B."/>
        </authorList>
    </citation>
    <scope>NUCLEOTIDE SEQUENCE [LARGE SCALE GENOMIC DNA]</scope>
    <source>
        <strain evidence="2 3">WAL-18680</strain>
    </source>
</reference>
<feature type="transmembrane region" description="Helical" evidence="1">
    <location>
        <begin position="377"/>
        <end position="401"/>
    </location>
</feature>
<feature type="transmembrane region" description="Helical" evidence="1">
    <location>
        <begin position="88"/>
        <end position="105"/>
    </location>
</feature>
<sequence>MKENVEKSASALPRRLRMFYGVGEFGQQLSVLTLNMYLLYFYTNVMGISGKAAGLLLLVARVWDAINDPLMGMIIDNTHSKHGKCRPYLLYCAVPAGLFLFLTFAAPDMSNTAKLVWAYVTYIGQGMLYTATGISYTSLISRITDDPIERVGLNQSRAFISMFAAIFISSMTLPIIQMIGRHSSERTGFAITIGVYGVLQALCYVCVFWLTRGYDRQEPRVQRAEGQSAGAEMFKSLGYIVKNSLWRWLALGTMLYYTSAAITQGILVYYVKYYLERPDLVGVASLCSMVSSFFAIILLKVFAKKLGKAKSCAMGVAVAVVCLLIRLTTRDSIIPLYLACLVTSGFGLGLFSSLLVPSLMDSIDYGEWQYGKRNDALVMSANSFGNKLGGGIGGALLGFLLDAMGYEATAVTQTAVVRGGLFNLAIFVPLTVFSIVFCIMLVFNRYEKKMPAIRAELAERRKAV</sequence>
<feature type="transmembrane region" description="Helical" evidence="1">
    <location>
        <begin position="245"/>
        <end position="268"/>
    </location>
</feature>
<dbReference type="Proteomes" id="UP000005384">
    <property type="component" value="Unassembled WGS sequence"/>
</dbReference>
<evidence type="ECO:0008006" key="4">
    <source>
        <dbReference type="Google" id="ProtNLM"/>
    </source>
</evidence>
<dbReference type="InterPro" id="IPR001927">
    <property type="entry name" value="Na/Gal_symport"/>
</dbReference>
<evidence type="ECO:0000256" key="1">
    <source>
        <dbReference type="SAM" id="Phobius"/>
    </source>
</evidence>
<accession>G5IA74</accession>
<dbReference type="InterPro" id="IPR036259">
    <property type="entry name" value="MFS_trans_sf"/>
</dbReference>
<dbReference type="GO" id="GO:0005886">
    <property type="term" value="C:plasma membrane"/>
    <property type="evidence" value="ECO:0007669"/>
    <property type="project" value="TreeGrafter"/>
</dbReference>
<dbReference type="Pfam" id="PF13347">
    <property type="entry name" value="MFS_2"/>
    <property type="match status" value="1"/>
</dbReference>
<comment type="caution">
    <text evidence="2">The sequence shown here is derived from an EMBL/GenBank/DDBJ whole genome shotgun (WGS) entry which is preliminary data.</text>
</comment>
<dbReference type="PATRIC" id="fig|742737.3.peg.415"/>
<feature type="transmembrane region" description="Helical" evidence="1">
    <location>
        <begin position="39"/>
        <end position="63"/>
    </location>
</feature>
<feature type="transmembrane region" description="Helical" evidence="1">
    <location>
        <begin position="334"/>
        <end position="356"/>
    </location>
</feature>
<feature type="transmembrane region" description="Helical" evidence="1">
    <location>
        <begin position="188"/>
        <end position="210"/>
    </location>
</feature>
<keyword evidence="1" id="KW-0812">Transmembrane</keyword>
<feature type="transmembrane region" description="Helical" evidence="1">
    <location>
        <begin position="280"/>
        <end position="299"/>
    </location>
</feature>
<evidence type="ECO:0000313" key="2">
    <source>
        <dbReference type="EMBL" id="EHI61963.1"/>
    </source>
</evidence>
<dbReference type="GO" id="GO:0006814">
    <property type="term" value="P:sodium ion transport"/>
    <property type="evidence" value="ECO:0007669"/>
    <property type="project" value="InterPro"/>
</dbReference>
<dbReference type="RefSeq" id="WP_006778396.1">
    <property type="nucleotide sequence ID" value="NZ_CP040506.1"/>
</dbReference>
<keyword evidence="3" id="KW-1185">Reference proteome</keyword>
<organism evidence="2 3">
    <name type="scientific">Hungatella hathewayi WAL-18680</name>
    <dbReference type="NCBI Taxonomy" id="742737"/>
    <lineage>
        <taxon>Bacteria</taxon>
        <taxon>Bacillati</taxon>
        <taxon>Bacillota</taxon>
        <taxon>Clostridia</taxon>
        <taxon>Lachnospirales</taxon>
        <taxon>Lachnospiraceae</taxon>
        <taxon>Hungatella</taxon>
    </lineage>
</organism>
<feature type="transmembrane region" description="Helical" evidence="1">
    <location>
        <begin position="421"/>
        <end position="443"/>
    </location>
</feature>
<protein>
    <recommendedName>
        <fullName evidence="4">Major facilitator superfamily (MFS) profile domain-containing protein</fullName>
    </recommendedName>
</protein>
<name>G5IA74_9FIRM</name>
<dbReference type="SUPFAM" id="SSF103473">
    <property type="entry name" value="MFS general substrate transporter"/>
    <property type="match status" value="1"/>
</dbReference>
<feature type="transmembrane region" description="Helical" evidence="1">
    <location>
        <begin position="158"/>
        <end position="176"/>
    </location>
</feature>
<evidence type="ECO:0000313" key="3">
    <source>
        <dbReference type="Proteomes" id="UP000005384"/>
    </source>
</evidence>
<feature type="transmembrane region" description="Helical" evidence="1">
    <location>
        <begin position="117"/>
        <end position="137"/>
    </location>
</feature>